<feature type="region of interest" description="Disordered" evidence="1">
    <location>
        <begin position="51"/>
        <end position="112"/>
    </location>
</feature>
<evidence type="ECO:0000256" key="1">
    <source>
        <dbReference type="SAM" id="MobiDB-lite"/>
    </source>
</evidence>
<feature type="compositionally biased region" description="Basic and acidic residues" evidence="1">
    <location>
        <begin position="89"/>
        <end position="104"/>
    </location>
</feature>
<evidence type="ECO:0000313" key="2">
    <source>
        <dbReference type="EMBL" id="UWZ59357.1"/>
    </source>
</evidence>
<accession>A0A9Q9IND8</accession>
<evidence type="ECO:0000313" key="3">
    <source>
        <dbReference type="Proteomes" id="UP001058003"/>
    </source>
</evidence>
<dbReference type="InterPro" id="IPR023346">
    <property type="entry name" value="Lysozyme-like_dom_sf"/>
</dbReference>
<dbReference type="KEGG" id="daur:Daura_04675"/>
<proteinExistence type="predicted"/>
<keyword evidence="3" id="KW-1185">Reference proteome</keyword>
<protein>
    <submittedName>
        <fullName evidence="2">Lytic transglycosylase domain-containing protein</fullName>
    </submittedName>
</protein>
<sequence>MTLLWQRVGKIRVLAVLALVAALAAGVVVATWDSGKKVDPVNAAADAALPRATDGAPASPSASAPASEQASAQSKAQDAAAAAAAQAKAAEDAARKKKEEEETSRSVTRTLGPPTYPIPAACDIYKGKNDNKWRGCGLLHVAGFGIDQMGPCLEKLWDKESHWTTTARNRSSGAYGIAQALPGSKMASVASDWSWNPETQIKWGLGYIKGRYKTPCAAWSHSQSTGWY</sequence>
<dbReference type="Proteomes" id="UP001058003">
    <property type="component" value="Chromosome"/>
</dbReference>
<dbReference type="SUPFAM" id="SSF53955">
    <property type="entry name" value="Lysozyme-like"/>
    <property type="match status" value="1"/>
</dbReference>
<name>A0A9Q9IND8_9ACTN</name>
<dbReference type="OrthoDB" id="9766277at2"/>
<reference evidence="2" key="1">
    <citation type="submission" date="2021-04" db="EMBL/GenBank/DDBJ databases">
        <title>Dactylosporangium aurantiacum NRRL B-8018 full assembly.</title>
        <authorList>
            <person name="Hartkoorn R.C."/>
            <person name="Beaudoing E."/>
            <person name="Hot D."/>
        </authorList>
    </citation>
    <scope>NUCLEOTIDE SEQUENCE</scope>
    <source>
        <strain evidence="2">NRRL B-8018</strain>
    </source>
</reference>
<organism evidence="2 3">
    <name type="scientific">Dactylosporangium aurantiacum</name>
    <dbReference type="NCBI Taxonomy" id="35754"/>
    <lineage>
        <taxon>Bacteria</taxon>
        <taxon>Bacillati</taxon>
        <taxon>Actinomycetota</taxon>
        <taxon>Actinomycetes</taxon>
        <taxon>Micromonosporales</taxon>
        <taxon>Micromonosporaceae</taxon>
        <taxon>Dactylosporangium</taxon>
    </lineage>
</organism>
<dbReference type="AlphaFoldDB" id="A0A9Q9IND8"/>
<dbReference type="EMBL" id="CP073767">
    <property type="protein sequence ID" value="UWZ59357.1"/>
    <property type="molecule type" value="Genomic_DNA"/>
</dbReference>
<gene>
    <name evidence="2" type="ORF">Daura_04675</name>
</gene>
<feature type="compositionally biased region" description="Low complexity" evidence="1">
    <location>
        <begin position="51"/>
        <end position="88"/>
    </location>
</feature>